<keyword evidence="1" id="KW-0812">Transmembrane</keyword>
<dbReference type="OrthoDB" id="5139479at2759"/>
<dbReference type="EMBL" id="ML977372">
    <property type="protein sequence ID" value="KAF2105734.1"/>
    <property type="molecule type" value="Genomic_DNA"/>
</dbReference>
<organism evidence="2 3">
    <name type="scientific">Lophiotrema nucula</name>
    <dbReference type="NCBI Taxonomy" id="690887"/>
    <lineage>
        <taxon>Eukaryota</taxon>
        <taxon>Fungi</taxon>
        <taxon>Dikarya</taxon>
        <taxon>Ascomycota</taxon>
        <taxon>Pezizomycotina</taxon>
        <taxon>Dothideomycetes</taxon>
        <taxon>Pleosporomycetidae</taxon>
        <taxon>Pleosporales</taxon>
        <taxon>Lophiotremataceae</taxon>
        <taxon>Lophiotrema</taxon>
    </lineage>
</organism>
<name>A0A6A5YGA3_9PLEO</name>
<keyword evidence="3" id="KW-1185">Reference proteome</keyword>
<protein>
    <submittedName>
        <fullName evidence="2">Uncharacterized protein</fullName>
    </submittedName>
</protein>
<gene>
    <name evidence="2" type="ORF">BDV96DRAFT_655307</name>
</gene>
<dbReference type="AlphaFoldDB" id="A0A6A5YGA3"/>
<evidence type="ECO:0000313" key="2">
    <source>
        <dbReference type="EMBL" id="KAF2105734.1"/>
    </source>
</evidence>
<keyword evidence="1" id="KW-1133">Transmembrane helix</keyword>
<keyword evidence="1" id="KW-0472">Membrane</keyword>
<dbReference type="Proteomes" id="UP000799770">
    <property type="component" value="Unassembled WGS sequence"/>
</dbReference>
<accession>A0A6A5YGA3</accession>
<evidence type="ECO:0000313" key="3">
    <source>
        <dbReference type="Proteomes" id="UP000799770"/>
    </source>
</evidence>
<reference evidence="2" key="1">
    <citation type="journal article" date="2020" name="Stud. Mycol.">
        <title>101 Dothideomycetes genomes: a test case for predicting lifestyles and emergence of pathogens.</title>
        <authorList>
            <person name="Haridas S."/>
            <person name="Albert R."/>
            <person name="Binder M."/>
            <person name="Bloem J."/>
            <person name="Labutti K."/>
            <person name="Salamov A."/>
            <person name="Andreopoulos B."/>
            <person name="Baker S."/>
            <person name="Barry K."/>
            <person name="Bills G."/>
            <person name="Bluhm B."/>
            <person name="Cannon C."/>
            <person name="Castanera R."/>
            <person name="Culley D."/>
            <person name="Daum C."/>
            <person name="Ezra D."/>
            <person name="Gonzalez J."/>
            <person name="Henrissat B."/>
            <person name="Kuo A."/>
            <person name="Liang C."/>
            <person name="Lipzen A."/>
            <person name="Lutzoni F."/>
            <person name="Magnuson J."/>
            <person name="Mondo S."/>
            <person name="Nolan M."/>
            <person name="Ohm R."/>
            <person name="Pangilinan J."/>
            <person name="Park H.-J."/>
            <person name="Ramirez L."/>
            <person name="Alfaro M."/>
            <person name="Sun H."/>
            <person name="Tritt A."/>
            <person name="Yoshinaga Y."/>
            <person name="Zwiers L.-H."/>
            <person name="Turgeon B."/>
            <person name="Goodwin S."/>
            <person name="Spatafora J."/>
            <person name="Crous P."/>
            <person name="Grigoriev I."/>
        </authorList>
    </citation>
    <scope>NUCLEOTIDE SEQUENCE</scope>
    <source>
        <strain evidence="2">CBS 627.86</strain>
    </source>
</reference>
<feature type="transmembrane region" description="Helical" evidence="1">
    <location>
        <begin position="239"/>
        <end position="257"/>
    </location>
</feature>
<proteinExistence type="predicted"/>
<sequence>MSSNLPDIDTSSVVIAWHAPAVQIDFSASESLDPFGPSAVCSLHGDEDTVGIKFCLSQSNASPGSFDAGVIACPQGISANGICSGAGEPYNISIRATLFTRTATSILATSNKTILAVTDLGTPTKVDSTTTEPIHAAMDWLLNHTAAGLPLISSPTFLFWNRNGLGGIEYGWSIEAYKTLKSMLTFIFWEFNTNNWGNPDMAHAEQGPDGTVTFLPAEFHVMSSTGEPLTRFVIDTTMFVLYIVFQGIPICFCWAVLGCRYMSSSSPPATTAFPLLDMVFKAELAGKPILQEEVDRLIGGQEKDFIQAVDGVKIIAKGKGPESKR</sequence>
<evidence type="ECO:0000256" key="1">
    <source>
        <dbReference type="SAM" id="Phobius"/>
    </source>
</evidence>